<evidence type="ECO:0000313" key="2">
    <source>
        <dbReference type="EMBL" id="SJM54710.1"/>
    </source>
</evidence>
<dbReference type="RefSeq" id="WP_087139536.1">
    <property type="nucleotide sequence ID" value="NZ_FUIE01000022.1"/>
</dbReference>
<organism evidence="2 3">
    <name type="scientific">Brevundimonas diminuta 3F5N</name>
    <dbReference type="NCBI Taxonomy" id="1255603"/>
    <lineage>
        <taxon>Bacteria</taxon>
        <taxon>Pseudomonadati</taxon>
        <taxon>Pseudomonadota</taxon>
        <taxon>Alphaproteobacteria</taxon>
        <taxon>Caulobacterales</taxon>
        <taxon>Caulobacteraceae</taxon>
        <taxon>Brevundimonas</taxon>
    </lineage>
</organism>
<sequence>MADLSLDDLRAELADFAPAETKTATYTPREERIIAGFEDIVRFFEEHGRAPLHGEDRDIFERLYAVRLDRMRGLEECRTLLAAFDKNGLLKAEAVPVEPEEMNLDALRAELAGADDQDITKLRHVSSREERQAAEEIAGRERCEDFEVFEPLFAEVQRDLDAGVRVTRRFVRDAGFQKADIRVGDFFIVGGQIAYVASVGEPIKAPNGETDARLRVIYANGTESDLLLRSLQRALYKDDAGRRITEPDAGPLFGGVAEDAAPSPVFGSEADEGEIEDGTIYVLRSLSDQPFVAEHREVFHKIGVTGGDVTARIAGANKSATYLLSDVEVVATYRVYGVQCRKLEALIHRVFAPALIDLTIPDRFGSDVKPREWFLVPLSVIDEAVQRIRDGSIVRFRYDPALGRLVQ</sequence>
<accession>A0A1R4FFD9</accession>
<name>A0A1R4FFD9_BREDI</name>
<dbReference type="EMBL" id="FUIE01000022">
    <property type="protein sequence ID" value="SJM54710.1"/>
    <property type="molecule type" value="Genomic_DNA"/>
</dbReference>
<dbReference type="OrthoDB" id="9814995at2"/>
<feature type="domain" description="Bacteriophage T5 Orf172 DNA-binding" evidence="1">
    <location>
        <begin position="294"/>
        <end position="388"/>
    </location>
</feature>
<dbReference type="SMART" id="SM00974">
    <property type="entry name" value="T5orf172"/>
    <property type="match status" value="1"/>
</dbReference>
<dbReference type="InterPro" id="IPR018306">
    <property type="entry name" value="Phage_T5_Orf172_DNA-bd"/>
</dbReference>
<protein>
    <submittedName>
        <fullName evidence="2">YeeC-like protein</fullName>
    </submittedName>
</protein>
<reference evidence="2 3" key="1">
    <citation type="submission" date="2017-02" db="EMBL/GenBank/DDBJ databases">
        <authorList>
            <person name="Peterson S.W."/>
        </authorList>
    </citation>
    <scope>NUCLEOTIDE SEQUENCE [LARGE SCALE GENOMIC DNA]</scope>
    <source>
        <strain evidence="2 3">3F5N</strain>
    </source>
</reference>
<evidence type="ECO:0000259" key="1">
    <source>
        <dbReference type="SMART" id="SM00974"/>
    </source>
</evidence>
<dbReference type="AlphaFoldDB" id="A0A1R4FFD9"/>
<proteinExistence type="predicted"/>
<evidence type="ECO:0000313" key="3">
    <source>
        <dbReference type="Proteomes" id="UP000195766"/>
    </source>
</evidence>
<gene>
    <name evidence="2" type="ORF">FM111_04490</name>
</gene>
<dbReference type="Proteomes" id="UP000195766">
    <property type="component" value="Unassembled WGS sequence"/>
</dbReference>
<dbReference type="Pfam" id="PF13455">
    <property type="entry name" value="MUG113"/>
    <property type="match status" value="1"/>
</dbReference>